<evidence type="ECO:0000313" key="1">
    <source>
        <dbReference type="EMBL" id="RHH14399.1"/>
    </source>
</evidence>
<dbReference type="AlphaFoldDB" id="A0A396C1F0"/>
<reference evidence="1 2" key="1">
    <citation type="submission" date="2018-08" db="EMBL/GenBank/DDBJ databases">
        <title>A genome reference for cultivated species of the human gut microbiota.</title>
        <authorList>
            <person name="Zou Y."/>
            <person name="Xue W."/>
            <person name="Luo G."/>
        </authorList>
    </citation>
    <scope>NUCLEOTIDE SEQUENCE [LARGE SCALE GENOMIC DNA]</scope>
    <source>
        <strain evidence="1 2">AM18-6</strain>
    </source>
</reference>
<dbReference type="RefSeq" id="WP_122330047.1">
    <property type="nucleotide sequence ID" value="NZ_JAQDYY010000001.1"/>
</dbReference>
<name>A0A396C1F0_BACFG</name>
<accession>A0A396C1F0</accession>
<dbReference type="Proteomes" id="UP000266644">
    <property type="component" value="Unassembled WGS sequence"/>
</dbReference>
<proteinExistence type="predicted"/>
<evidence type="ECO:0000313" key="2">
    <source>
        <dbReference type="Proteomes" id="UP000266644"/>
    </source>
</evidence>
<dbReference type="EMBL" id="QRJE01000008">
    <property type="protein sequence ID" value="RHH14399.1"/>
    <property type="molecule type" value="Genomic_DNA"/>
</dbReference>
<comment type="caution">
    <text evidence="1">The sequence shown here is derived from an EMBL/GenBank/DDBJ whole genome shotgun (WGS) entry which is preliminary data.</text>
</comment>
<organism evidence="1 2">
    <name type="scientific">Bacteroides fragilis</name>
    <dbReference type="NCBI Taxonomy" id="817"/>
    <lineage>
        <taxon>Bacteria</taxon>
        <taxon>Pseudomonadati</taxon>
        <taxon>Bacteroidota</taxon>
        <taxon>Bacteroidia</taxon>
        <taxon>Bacteroidales</taxon>
        <taxon>Bacteroidaceae</taxon>
        <taxon>Bacteroides</taxon>
    </lineage>
</organism>
<gene>
    <name evidence="1" type="ORF">DW228_06255</name>
</gene>
<sequence>MNKYIGLSLEELSKAANEYFIRHRDNGGASEFDSSINDISRATIHAFHLKHGKCFLGKVNLYNKERENITEYQFTVYAGQLVYNFEYAFVIPRPDEELLRLIIEYNLPKETFNSQDTWNRVKQIFARIEQLGGVSLAWS</sequence>
<protein>
    <submittedName>
        <fullName evidence="1">Uncharacterized protein</fullName>
    </submittedName>
</protein>